<dbReference type="GeneID" id="5235404"/>
<keyword evidence="2" id="KW-1185">Reference proteome</keyword>
<dbReference type="PANTHER" id="PTHR12303:SF11">
    <property type="entry name" value="AER338CP"/>
    <property type="match status" value="1"/>
</dbReference>
<dbReference type="Pfam" id="PF07942">
    <property type="entry name" value="CARME"/>
    <property type="match status" value="1"/>
</dbReference>
<evidence type="ECO:0000313" key="2">
    <source>
        <dbReference type="Proteomes" id="UP000001996"/>
    </source>
</evidence>
<protein>
    <submittedName>
        <fullName evidence="1">Uncharacterized protein</fullName>
    </submittedName>
</protein>
<sequence>MPNSSYFTERIQPIIVLLAACFVIHTFLKLICGRQSQLPILVTTFAFTNMISRTSTFRSLVLSTHKYLSASSSAKFSTISPLSSSSSSDGSNTFRSLSHEDKLEVLSAVKSLKEYKRNSESVNERRKKLFKLLDSKQQNFAKDVGYVKKLNKIDSAIAENYKLLDHVADHAIAKYGITQSDFALLDQSTKKSTSSGSNYRVIEALAHYQRDWPPGHVSLELLPIFEYIASQLELLIIPEEKKDTVLVFPGSGLGRLAYEFSKGGYGAVYAIENSGLMNALVDYNFVAGKHKQADTYTVYPYIHTNSDFYTTESQFRTFKYSPVGEEKKPEALHNVNQNFLEFEIPDRDKYKNVVVVSVFFLDTAENLFAYLDKIEKLTKPENGKKHSSGVQRGYWINAGPLKYGSAAQVELNADELADVRDKLGWVTASSVYSVFDPLSLGNKTGVVGYLTDKESMWQGYYGLNLFTSSRKENKSYRDNEL</sequence>
<dbReference type="EMBL" id="CH981524">
    <property type="protein sequence ID" value="EDK42248.1"/>
    <property type="molecule type" value="Genomic_DNA"/>
</dbReference>
<dbReference type="SMART" id="SM01296">
    <property type="entry name" value="N2227"/>
    <property type="match status" value="1"/>
</dbReference>
<dbReference type="eggNOG" id="KOG2798">
    <property type="taxonomic scope" value="Eukaryota"/>
</dbReference>
<dbReference type="Proteomes" id="UP000001996">
    <property type="component" value="Unassembled WGS sequence"/>
</dbReference>
<dbReference type="FunCoup" id="A5DSU0">
    <property type="interactions" value="60"/>
</dbReference>
<dbReference type="KEGG" id="lel:PVL30_000417"/>
<dbReference type="InParanoid" id="A5DSU0"/>
<dbReference type="OMA" id="SMWQGYY"/>
<accession>A5DSU0</accession>
<dbReference type="VEuPathDB" id="FungiDB:LELG_00426"/>
<dbReference type="PANTHER" id="PTHR12303">
    <property type="entry name" value="CARNOSINE N-METHYLTRANSFERASE"/>
    <property type="match status" value="1"/>
</dbReference>
<evidence type="ECO:0000313" key="1">
    <source>
        <dbReference type="EMBL" id="EDK42248.1"/>
    </source>
</evidence>
<gene>
    <name evidence="1" type="ORF">LELG_00426</name>
</gene>
<name>A5DSU0_LODEL</name>
<reference evidence="1 2" key="1">
    <citation type="journal article" date="2009" name="Nature">
        <title>Evolution of pathogenicity and sexual reproduction in eight Candida genomes.</title>
        <authorList>
            <person name="Butler G."/>
            <person name="Rasmussen M.D."/>
            <person name="Lin M.F."/>
            <person name="Santos M.A."/>
            <person name="Sakthikumar S."/>
            <person name="Munro C.A."/>
            <person name="Rheinbay E."/>
            <person name="Grabherr M."/>
            <person name="Forche A."/>
            <person name="Reedy J.L."/>
            <person name="Agrafioti I."/>
            <person name="Arnaud M.B."/>
            <person name="Bates S."/>
            <person name="Brown A.J."/>
            <person name="Brunke S."/>
            <person name="Costanzo M.C."/>
            <person name="Fitzpatrick D.A."/>
            <person name="de Groot P.W."/>
            <person name="Harris D."/>
            <person name="Hoyer L.L."/>
            <person name="Hube B."/>
            <person name="Klis F.M."/>
            <person name="Kodira C."/>
            <person name="Lennard N."/>
            <person name="Logue M.E."/>
            <person name="Martin R."/>
            <person name="Neiman A.M."/>
            <person name="Nikolaou E."/>
            <person name="Quail M.A."/>
            <person name="Quinn J."/>
            <person name="Santos M.C."/>
            <person name="Schmitzberger F.F."/>
            <person name="Sherlock G."/>
            <person name="Shah P."/>
            <person name="Silverstein K.A."/>
            <person name="Skrzypek M.S."/>
            <person name="Soll D."/>
            <person name="Staggs R."/>
            <person name="Stansfield I."/>
            <person name="Stumpf M.P."/>
            <person name="Sudbery P.E."/>
            <person name="Srikantha T."/>
            <person name="Zeng Q."/>
            <person name="Berman J."/>
            <person name="Berriman M."/>
            <person name="Heitman J."/>
            <person name="Gow N.A."/>
            <person name="Lorenz M.C."/>
            <person name="Birren B.W."/>
            <person name="Kellis M."/>
            <person name="Cuomo C.A."/>
        </authorList>
    </citation>
    <scope>NUCLEOTIDE SEQUENCE [LARGE SCALE GENOMIC DNA]</scope>
    <source>
        <strain evidence="2">ATCC 11503 / BCRC 21390 / CBS 2605 / JCM 1781 / NBRC 1676 / NRRL YB-4239</strain>
    </source>
</reference>
<dbReference type="GO" id="GO:0008757">
    <property type="term" value="F:S-adenosylmethionine-dependent methyltransferase activity"/>
    <property type="evidence" value="ECO:0007669"/>
    <property type="project" value="InterPro"/>
</dbReference>
<dbReference type="InterPro" id="IPR012901">
    <property type="entry name" value="CARME"/>
</dbReference>
<dbReference type="HOGENOM" id="CLU_030612_3_0_1"/>
<organism evidence="1 2">
    <name type="scientific">Lodderomyces elongisporus (strain ATCC 11503 / CBS 2605 / JCM 1781 / NBRC 1676 / NRRL YB-4239)</name>
    <name type="common">Yeast</name>
    <name type="synonym">Saccharomyces elongisporus</name>
    <dbReference type="NCBI Taxonomy" id="379508"/>
    <lineage>
        <taxon>Eukaryota</taxon>
        <taxon>Fungi</taxon>
        <taxon>Dikarya</taxon>
        <taxon>Ascomycota</taxon>
        <taxon>Saccharomycotina</taxon>
        <taxon>Pichiomycetes</taxon>
        <taxon>Debaryomycetaceae</taxon>
        <taxon>Candida/Lodderomyces clade</taxon>
        <taxon>Lodderomyces</taxon>
    </lineage>
</organism>
<proteinExistence type="predicted"/>
<dbReference type="OrthoDB" id="978at2759"/>
<dbReference type="AlphaFoldDB" id="A5DSU0"/>